<comment type="caution">
    <text evidence="2">The sequence shown here is derived from an EMBL/GenBank/DDBJ whole genome shotgun (WGS) entry which is preliminary data.</text>
</comment>
<dbReference type="NCBIfam" id="TIGR01764">
    <property type="entry name" value="excise"/>
    <property type="match status" value="1"/>
</dbReference>
<evidence type="ECO:0000259" key="1">
    <source>
        <dbReference type="Pfam" id="PF12728"/>
    </source>
</evidence>
<protein>
    <submittedName>
        <fullName evidence="2">Helix-turn-helix domain-containing protein</fullName>
    </submittedName>
</protein>
<dbReference type="Pfam" id="PF12728">
    <property type="entry name" value="HTH_17"/>
    <property type="match status" value="1"/>
</dbReference>
<evidence type="ECO:0000313" key="3">
    <source>
        <dbReference type="Proteomes" id="UP001198242"/>
    </source>
</evidence>
<dbReference type="Gene3D" id="1.10.10.60">
    <property type="entry name" value="Homeodomain-like"/>
    <property type="match status" value="1"/>
</dbReference>
<dbReference type="InterPro" id="IPR010093">
    <property type="entry name" value="SinI_DNA-bd"/>
</dbReference>
<evidence type="ECO:0000313" key="2">
    <source>
        <dbReference type="EMBL" id="MCC2209473.1"/>
    </source>
</evidence>
<dbReference type="GO" id="GO:0003677">
    <property type="term" value="F:DNA binding"/>
    <property type="evidence" value="ECO:0007669"/>
    <property type="project" value="InterPro"/>
</dbReference>
<accession>A0AAE3DWW0</accession>
<dbReference type="RefSeq" id="WP_308455709.1">
    <property type="nucleotide sequence ID" value="NZ_JAJEQM010000002.1"/>
</dbReference>
<organism evidence="2 3">
    <name type="scientific">Hominilimicola fabiformis</name>
    <dbReference type="NCBI Taxonomy" id="2885356"/>
    <lineage>
        <taxon>Bacteria</taxon>
        <taxon>Bacillati</taxon>
        <taxon>Bacillota</taxon>
        <taxon>Clostridia</taxon>
        <taxon>Eubacteriales</taxon>
        <taxon>Oscillospiraceae</taxon>
        <taxon>Hominilimicola</taxon>
    </lineage>
</organism>
<feature type="domain" description="Helix-turn-helix" evidence="1">
    <location>
        <begin position="9"/>
        <end position="54"/>
    </location>
</feature>
<dbReference type="InterPro" id="IPR041657">
    <property type="entry name" value="HTH_17"/>
</dbReference>
<proteinExistence type="predicted"/>
<dbReference type="Proteomes" id="UP001198242">
    <property type="component" value="Unassembled WGS sequence"/>
</dbReference>
<sequence length="58" mass="6768">MEEYKDVINVKDLCEILNIGKNTAYKLLKNNDIPNRRLGKKYIIPKFGVIEYLKGVQL</sequence>
<dbReference type="EMBL" id="JAJEQM010000002">
    <property type="protein sequence ID" value="MCC2209473.1"/>
    <property type="molecule type" value="Genomic_DNA"/>
</dbReference>
<reference evidence="2 3" key="1">
    <citation type="submission" date="2021-10" db="EMBL/GenBank/DDBJ databases">
        <title>Anaerobic single-cell dispensing facilitates the cultivation of human gut bacteria.</title>
        <authorList>
            <person name="Afrizal A."/>
        </authorList>
    </citation>
    <scope>NUCLEOTIDE SEQUENCE [LARGE SCALE GENOMIC DNA]</scope>
    <source>
        <strain evidence="2 3">CLA-AA-H232</strain>
    </source>
</reference>
<dbReference type="AlphaFoldDB" id="A0AAE3DWW0"/>
<gene>
    <name evidence="2" type="ORF">LKE05_01510</name>
</gene>
<keyword evidence="3" id="KW-1185">Reference proteome</keyword>
<name>A0AAE3DWW0_9FIRM</name>